<evidence type="ECO:0008006" key="3">
    <source>
        <dbReference type="Google" id="ProtNLM"/>
    </source>
</evidence>
<keyword evidence="2" id="KW-1185">Reference proteome</keyword>
<proteinExistence type="predicted"/>
<organism evidence="1 2">
    <name type="scientific">Pseudomonas mohnii</name>
    <dbReference type="NCBI Taxonomy" id="395600"/>
    <lineage>
        <taxon>Bacteria</taxon>
        <taxon>Pseudomonadati</taxon>
        <taxon>Pseudomonadota</taxon>
        <taxon>Gammaproteobacteria</taxon>
        <taxon>Pseudomonadales</taxon>
        <taxon>Pseudomonadaceae</taxon>
        <taxon>Pseudomonas</taxon>
    </lineage>
</organism>
<protein>
    <recommendedName>
        <fullName evidence="3">Site-specific recombinase XerD</fullName>
    </recommendedName>
</protein>
<comment type="caution">
    <text evidence="1">The sequence shown here is derived from an EMBL/GenBank/DDBJ whole genome shotgun (WGS) entry which is preliminary data.</text>
</comment>
<reference evidence="1 2" key="1">
    <citation type="submission" date="2016-10" db="EMBL/GenBank/DDBJ databases">
        <authorList>
            <person name="Varghese N."/>
            <person name="Submissions S."/>
        </authorList>
    </citation>
    <scope>NUCLEOTIDE SEQUENCE [LARGE SCALE GENOMIC DNA]</scope>
    <source>
        <strain evidence="1 2">DSM 18327</strain>
    </source>
</reference>
<accession>A0ABY0XXG5</accession>
<evidence type="ECO:0000313" key="2">
    <source>
        <dbReference type="Proteomes" id="UP000199665"/>
    </source>
</evidence>
<sequence length="711" mass="81542">MINQAESKSRLNKRDFTYKADWLVSGEIGSDKWAVSFPNINEPTFIYFNRLMPDGSSLTDESNQRLLTTLQKWLYHCRMGTLTGKLVAPSRWMNYLQFSFNLASWIKLHRFIYKPEANGFMLLDTDACEAIADELSTGGWNSALLLKERFITHLFQVIETQCTLEAILDNLDELDEQFKSSAIRYFQDNNLYAGIAQDSNYTKGMLSREYIAEVLGKAPTALHAPSFRLFIRQFEPKLTNADVLQVGTRKNLHYTQNTKSIEEAADTSLSVKHFKDQLYFMKLFFNGHSKLPDDIPKIDIDIESLVKEYATNLKSPGHTNLIPLTIGLDALNEAAKWVTVYGEAVVNSLIFYIEKFREIDENYSLSKQSVKKQELFEETKHLWMTKDIEGLPAQRLDEALNITKLQTKKKKNFPTGETHYKAVMESFFGACALVIGMLKPIRNKEISHLDRACLWLDNPGGGAFLEHEAGKAGQIGINPDIIRPIPSLTARAIQLLQVLGVGLSKIYNDERPHADKLFYIPGRGFKLPPPKCNMWKVNLCLNSFCEIINTPIDKKGRRWYIRVHEMRKFFLLITHRHYGDGSKELLRYLAGHADRRNIDDYTAYDISDAEAIRYESECIDDKLIALELGILTKEGNDGLVALYAESLKHFDATSISTISKSEFMKYLDKVGYRSDFDMKTYSIRLENYDADVYTIDFAIKLGERKDEKYDK</sequence>
<dbReference type="EMBL" id="FNRV01000001">
    <property type="protein sequence ID" value="SEC46806.1"/>
    <property type="molecule type" value="Genomic_DNA"/>
</dbReference>
<evidence type="ECO:0000313" key="1">
    <source>
        <dbReference type="EMBL" id="SEC46806.1"/>
    </source>
</evidence>
<name>A0ABY0XXG5_9PSED</name>
<dbReference type="Proteomes" id="UP000199665">
    <property type="component" value="Unassembled WGS sequence"/>
</dbReference>
<gene>
    <name evidence="1" type="ORF">SAMN05216205_2407</name>
</gene>